<evidence type="ECO:0000313" key="2">
    <source>
        <dbReference type="EMBL" id="CAD7641002.1"/>
    </source>
</evidence>
<feature type="coiled-coil region" evidence="1">
    <location>
        <begin position="104"/>
        <end position="152"/>
    </location>
</feature>
<protein>
    <submittedName>
        <fullName evidence="2">Uncharacterized protein</fullName>
    </submittedName>
</protein>
<evidence type="ECO:0000313" key="3">
    <source>
        <dbReference type="Proteomes" id="UP000759131"/>
    </source>
</evidence>
<organism evidence="2">
    <name type="scientific">Medioppia subpectinata</name>
    <dbReference type="NCBI Taxonomy" id="1979941"/>
    <lineage>
        <taxon>Eukaryota</taxon>
        <taxon>Metazoa</taxon>
        <taxon>Ecdysozoa</taxon>
        <taxon>Arthropoda</taxon>
        <taxon>Chelicerata</taxon>
        <taxon>Arachnida</taxon>
        <taxon>Acari</taxon>
        <taxon>Acariformes</taxon>
        <taxon>Sarcoptiformes</taxon>
        <taxon>Oribatida</taxon>
        <taxon>Brachypylina</taxon>
        <taxon>Oppioidea</taxon>
        <taxon>Oppiidae</taxon>
        <taxon>Medioppia</taxon>
    </lineage>
</organism>
<reference evidence="2" key="1">
    <citation type="submission" date="2020-11" db="EMBL/GenBank/DDBJ databases">
        <authorList>
            <person name="Tran Van P."/>
        </authorList>
    </citation>
    <scope>NUCLEOTIDE SEQUENCE</scope>
</reference>
<dbReference type="AlphaFoldDB" id="A0A7R9LIE8"/>
<dbReference type="EMBL" id="CAJPIZ010024550">
    <property type="protein sequence ID" value="CAG2118510.1"/>
    <property type="molecule type" value="Genomic_DNA"/>
</dbReference>
<evidence type="ECO:0000256" key="1">
    <source>
        <dbReference type="SAM" id="Coils"/>
    </source>
</evidence>
<keyword evidence="1" id="KW-0175">Coiled coil</keyword>
<dbReference type="EMBL" id="OC879125">
    <property type="protein sequence ID" value="CAD7641002.1"/>
    <property type="molecule type" value="Genomic_DNA"/>
</dbReference>
<accession>A0A7R9LIE8</accession>
<proteinExistence type="predicted"/>
<name>A0A7R9LIE8_9ACAR</name>
<dbReference type="Proteomes" id="UP000759131">
    <property type="component" value="Unassembled WGS sequence"/>
</dbReference>
<keyword evidence="3" id="KW-1185">Reference proteome</keyword>
<sequence length="210" mass="23325">MDSMETMSNGNNDLRPQLSSNASFVSNQEVVTDLSELSTKNSALSEKMSALEARNESEVKTLKAELKSAMDSMETMVTENNNLKQTVYSLSQMISYNISNQNMATDLKHKLSEMTTKNTELNEELSALKASKHIIESDVKQLAQEINDLNIRHSVSDSSSSCSSIGSHNQLTTNSDKTRDQINVCQSARIRAIMSARLSHSRESLPKIFK</sequence>
<gene>
    <name evidence="2" type="ORF">OSB1V03_LOCUS18461</name>
</gene>